<dbReference type="NCBIfam" id="NF005559">
    <property type="entry name" value="PRK07231.1"/>
    <property type="match status" value="1"/>
</dbReference>
<dbReference type="InterPro" id="IPR036291">
    <property type="entry name" value="NAD(P)-bd_dom_sf"/>
</dbReference>
<accession>A0A132PU65</accession>
<evidence type="ECO:0000256" key="1">
    <source>
        <dbReference type="ARBA" id="ARBA00006484"/>
    </source>
</evidence>
<evidence type="ECO:0000313" key="5">
    <source>
        <dbReference type="Proteomes" id="UP000070612"/>
    </source>
</evidence>
<dbReference type="Gene3D" id="3.40.50.720">
    <property type="entry name" value="NAD(P)-binding Rossmann-like Domain"/>
    <property type="match status" value="1"/>
</dbReference>
<feature type="domain" description="Ketoreductase" evidence="3">
    <location>
        <begin position="12"/>
        <end position="192"/>
    </location>
</feature>
<sequence length="257" mass="26807">MTQHGSFDLRGSTAVVTGSSGGIGRAIAAALAGAGAEVVVTGRRDTHVAETVEQIRSAGGSAAGYPLDVRSAQSVSALFDTLDREHRRIDILVNNAGVQLRKPLLEVTEEDWTSVLDANLTGAFRMGTQVARRLIAQRRPGKIINIASLTSSIARPGVGTYAASKGGLLMLTRAMAAEWGPHGLQANAIGPGVLATDMTAELTADPDYDAWLRRRTPAGRWGSAHDVTGAAVFLCSPASDFVNGQILYVDGGVTAVM</sequence>
<dbReference type="PATRIC" id="fig|59750.3.peg.2879"/>
<dbReference type="EC" id="1.1.1.69" evidence="4"/>
<evidence type="ECO:0000256" key="2">
    <source>
        <dbReference type="ARBA" id="ARBA00023002"/>
    </source>
</evidence>
<evidence type="ECO:0000313" key="4">
    <source>
        <dbReference type="EMBL" id="KWX25592.1"/>
    </source>
</evidence>
<keyword evidence="2 4" id="KW-0560">Oxidoreductase</keyword>
<protein>
    <submittedName>
        <fullName evidence="4">Gluconate 5-dehydrogenase</fullName>
        <ecNumber evidence="4">1.1.1.69</ecNumber>
    </submittedName>
</protein>
<dbReference type="PANTHER" id="PTHR43669">
    <property type="entry name" value="5-KETO-D-GLUCONATE 5-REDUCTASE"/>
    <property type="match status" value="1"/>
</dbReference>
<dbReference type="RefSeq" id="WP_067844700.1">
    <property type="nucleotide sequence ID" value="NZ_LGTW01000002.1"/>
</dbReference>
<dbReference type="InterPro" id="IPR057326">
    <property type="entry name" value="KR_dom"/>
</dbReference>
<dbReference type="SUPFAM" id="SSF51735">
    <property type="entry name" value="NAD(P)-binding Rossmann-fold domains"/>
    <property type="match status" value="1"/>
</dbReference>
<dbReference type="AlphaFoldDB" id="A0A132PU65"/>
<reference evidence="4 5" key="1">
    <citation type="submission" date="2015-07" db="EMBL/GenBank/DDBJ databases">
        <title>A draft genome sequence of Mycobacterium wolinskyi.</title>
        <authorList>
            <person name="de Man T.J."/>
            <person name="Perry K.A."/>
            <person name="Coulliette A.D."/>
            <person name="Jensen B."/>
            <person name="Toney N.C."/>
            <person name="Limbago B.M."/>
            <person name="Noble-Wang J."/>
        </authorList>
    </citation>
    <scope>NUCLEOTIDE SEQUENCE [LARGE SCALE GENOMIC DNA]</scope>
    <source>
        <strain evidence="4 5">CDC_01</strain>
    </source>
</reference>
<comment type="caution">
    <text evidence="4">The sequence shown here is derived from an EMBL/GenBank/DDBJ whole genome shotgun (WGS) entry which is preliminary data.</text>
</comment>
<gene>
    <name evidence="4" type="ORF">AFM11_04990</name>
</gene>
<keyword evidence="5" id="KW-1185">Reference proteome</keyword>
<dbReference type="PROSITE" id="PS00061">
    <property type="entry name" value="ADH_SHORT"/>
    <property type="match status" value="1"/>
</dbReference>
<comment type="similarity">
    <text evidence="1">Belongs to the short-chain dehydrogenases/reductases (SDR) family.</text>
</comment>
<dbReference type="GO" id="GO:0008874">
    <property type="term" value="F:gluconate 5-dehydrogenase activity"/>
    <property type="evidence" value="ECO:0007669"/>
    <property type="project" value="UniProtKB-EC"/>
</dbReference>
<dbReference type="InterPro" id="IPR002347">
    <property type="entry name" value="SDR_fam"/>
</dbReference>
<name>A0A132PU65_9MYCO</name>
<proteinExistence type="inferred from homology"/>
<dbReference type="FunFam" id="3.40.50.720:FF:000084">
    <property type="entry name" value="Short-chain dehydrogenase reductase"/>
    <property type="match status" value="1"/>
</dbReference>
<dbReference type="EMBL" id="LGTW01000002">
    <property type="protein sequence ID" value="KWX25592.1"/>
    <property type="molecule type" value="Genomic_DNA"/>
</dbReference>
<dbReference type="Pfam" id="PF13561">
    <property type="entry name" value="adh_short_C2"/>
    <property type="match status" value="1"/>
</dbReference>
<dbReference type="InterPro" id="IPR020904">
    <property type="entry name" value="Sc_DH/Rdtase_CS"/>
</dbReference>
<dbReference type="PANTHER" id="PTHR43669:SF14">
    <property type="entry name" value="OXIDOREDUCTASE"/>
    <property type="match status" value="1"/>
</dbReference>
<evidence type="ECO:0000259" key="3">
    <source>
        <dbReference type="SMART" id="SM00822"/>
    </source>
</evidence>
<dbReference type="Proteomes" id="UP000070612">
    <property type="component" value="Unassembled WGS sequence"/>
</dbReference>
<dbReference type="SMART" id="SM00822">
    <property type="entry name" value="PKS_KR"/>
    <property type="match status" value="1"/>
</dbReference>
<organism evidence="4 5">
    <name type="scientific">Mycolicibacterium wolinskyi</name>
    <dbReference type="NCBI Taxonomy" id="59750"/>
    <lineage>
        <taxon>Bacteria</taxon>
        <taxon>Bacillati</taxon>
        <taxon>Actinomycetota</taxon>
        <taxon>Actinomycetes</taxon>
        <taxon>Mycobacteriales</taxon>
        <taxon>Mycobacteriaceae</taxon>
        <taxon>Mycolicibacterium</taxon>
    </lineage>
</organism>
<dbReference type="PRINTS" id="PR00081">
    <property type="entry name" value="GDHRDH"/>
</dbReference>
<dbReference type="PRINTS" id="PR00080">
    <property type="entry name" value="SDRFAMILY"/>
</dbReference>